<dbReference type="PANTHER" id="PTHR14614">
    <property type="entry name" value="HEPATOCELLULAR CARCINOMA-ASSOCIATED ANTIGEN"/>
    <property type="match status" value="1"/>
</dbReference>
<dbReference type="RefSeq" id="XP_002185028.1">
    <property type="nucleotide sequence ID" value="XM_002184992.1"/>
</dbReference>
<dbReference type="GeneID" id="7198818"/>
<dbReference type="KEGG" id="pti:PHATRDRAFT_40967"/>
<dbReference type="eggNOG" id="KOG2497">
    <property type="taxonomic scope" value="Eukaryota"/>
</dbReference>
<evidence type="ECO:0000313" key="2">
    <source>
        <dbReference type="Proteomes" id="UP000000759"/>
    </source>
</evidence>
<dbReference type="SUPFAM" id="SSF53335">
    <property type="entry name" value="S-adenosyl-L-methionine-dependent methyltransferases"/>
    <property type="match status" value="1"/>
</dbReference>
<organism evidence="1 2">
    <name type="scientific">Phaeodactylum tricornutum (strain CCAP 1055/1)</name>
    <dbReference type="NCBI Taxonomy" id="556484"/>
    <lineage>
        <taxon>Eukaryota</taxon>
        <taxon>Sar</taxon>
        <taxon>Stramenopiles</taxon>
        <taxon>Ochrophyta</taxon>
        <taxon>Bacillariophyta</taxon>
        <taxon>Bacillariophyceae</taxon>
        <taxon>Bacillariophycidae</taxon>
        <taxon>Naviculales</taxon>
        <taxon>Phaeodactylaceae</taxon>
        <taxon>Phaeodactylum</taxon>
    </lineage>
</organism>
<dbReference type="STRING" id="556484.B7GCX4"/>
<evidence type="ECO:0000313" key="1">
    <source>
        <dbReference type="EMBL" id="EEC43475.1"/>
    </source>
</evidence>
<dbReference type="PaxDb" id="2850-Phatr40967"/>
<keyword evidence="2" id="KW-1185">Reference proteome</keyword>
<dbReference type="AlphaFoldDB" id="B7GCX4"/>
<dbReference type="PANTHER" id="PTHR14614:SF130">
    <property type="entry name" value="PROTEIN-LYSINE N-METHYLTRANSFERASE EEF2KMT"/>
    <property type="match status" value="1"/>
</dbReference>
<proteinExistence type="predicted"/>
<dbReference type="Pfam" id="PF10294">
    <property type="entry name" value="Methyltransf_16"/>
    <property type="match status" value="1"/>
</dbReference>
<dbReference type="OrthoDB" id="407325at2759"/>
<reference evidence="1 2" key="1">
    <citation type="journal article" date="2008" name="Nature">
        <title>The Phaeodactylum genome reveals the evolutionary history of diatom genomes.</title>
        <authorList>
            <person name="Bowler C."/>
            <person name="Allen A.E."/>
            <person name="Badger J.H."/>
            <person name="Grimwood J."/>
            <person name="Jabbari K."/>
            <person name="Kuo A."/>
            <person name="Maheswari U."/>
            <person name="Martens C."/>
            <person name="Maumus F."/>
            <person name="Otillar R.P."/>
            <person name="Rayko E."/>
            <person name="Salamov A."/>
            <person name="Vandepoele K."/>
            <person name="Beszteri B."/>
            <person name="Gruber A."/>
            <person name="Heijde M."/>
            <person name="Katinka M."/>
            <person name="Mock T."/>
            <person name="Valentin K."/>
            <person name="Verret F."/>
            <person name="Berges J.A."/>
            <person name="Brownlee C."/>
            <person name="Cadoret J.P."/>
            <person name="Chiovitti A."/>
            <person name="Choi C.J."/>
            <person name="Coesel S."/>
            <person name="De Martino A."/>
            <person name="Detter J.C."/>
            <person name="Durkin C."/>
            <person name="Falciatore A."/>
            <person name="Fournet J."/>
            <person name="Haruta M."/>
            <person name="Huysman M.J."/>
            <person name="Jenkins B.D."/>
            <person name="Jiroutova K."/>
            <person name="Jorgensen R.E."/>
            <person name="Joubert Y."/>
            <person name="Kaplan A."/>
            <person name="Kroger N."/>
            <person name="Kroth P.G."/>
            <person name="La Roche J."/>
            <person name="Lindquist E."/>
            <person name="Lommer M."/>
            <person name="Martin-Jezequel V."/>
            <person name="Lopez P.J."/>
            <person name="Lucas S."/>
            <person name="Mangogna M."/>
            <person name="McGinnis K."/>
            <person name="Medlin L.K."/>
            <person name="Montsant A."/>
            <person name="Oudot-Le Secq M.P."/>
            <person name="Napoli C."/>
            <person name="Obornik M."/>
            <person name="Parker M.S."/>
            <person name="Petit J.L."/>
            <person name="Porcel B.M."/>
            <person name="Poulsen N."/>
            <person name="Robison M."/>
            <person name="Rychlewski L."/>
            <person name="Rynearson T.A."/>
            <person name="Schmutz J."/>
            <person name="Shapiro H."/>
            <person name="Siaut M."/>
            <person name="Stanley M."/>
            <person name="Sussman M.R."/>
            <person name="Taylor A.R."/>
            <person name="Vardi A."/>
            <person name="von Dassow P."/>
            <person name="Vyverman W."/>
            <person name="Willis A."/>
            <person name="Wyrwicz L.S."/>
            <person name="Rokhsar D.S."/>
            <person name="Weissenbach J."/>
            <person name="Armbrust E.V."/>
            <person name="Green B.R."/>
            <person name="Van de Peer Y."/>
            <person name="Grigoriev I.V."/>
        </authorList>
    </citation>
    <scope>NUCLEOTIDE SEQUENCE [LARGE SCALE GENOMIC DNA]</scope>
    <source>
        <strain evidence="1 2">CCAP 1055/1</strain>
    </source>
</reference>
<dbReference type="InterPro" id="IPR029063">
    <property type="entry name" value="SAM-dependent_MTases_sf"/>
</dbReference>
<dbReference type="InterPro" id="IPR019410">
    <property type="entry name" value="Methyltransf_16"/>
</dbReference>
<accession>B7GCX4</accession>
<dbReference type="InParanoid" id="B7GCX4"/>
<dbReference type="EMBL" id="CM000629">
    <property type="protein sequence ID" value="EEC43475.1"/>
    <property type="molecule type" value="Genomic_DNA"/>
</dbReference>
<dbReference type="HOGENOM" id="CLU_597830_0_0_1"/>
<dbReference type="Proteomes" id="UP000000759">
    <property type="component" value="Chromosome 27"/>
</dbReference>
<name>B7GCX4_PHATC</name>
<gene>
    <name evidence="1" type="ORF">PHATRDRAFT_40967</name>
</gene>
<reference evidence="2" key="2">
    <citation type="submission" date="2008-08" db="EMBL/GenBank/DDBJ databases">
        <authorList>
            <consortium name="Diatom Consortium"/>
            <person name="Grigoriev I."/>
            <person name="Grimwood J."/>
            <person name="Kuo A."/>
            <person name="Otillar R.P."/>
            <person name="Salamov A."/>
            <person name="Detter J.C."/>
            <person name="Lindquist E."/>
            <person name="Shapiro H."/>
            <person name="Lucas S."/>
            <person name="Glavina del Rio T."/>
            <person name="Pitluck S."/>
            <person name="Rokhsar D."/>
            <person name="Bowler C."/>
        </authorList>
    </citation>
    <scope>GENOME REANNOTATION</scope>
    <source>
        <strain evidence="2">CCAP 1055/1</strain>
    </source>
</reference>
<dbReference type="Gene3D" id="3.40.50.150">
    <property type="entry name" value="Vaccinia Virus protein VP39"/>
    <property type="match status" value="1"/>
</dbReference>
<protein>
    <submittedName>
        <fullName evidence="1">Uncharacterized protein</fullName>
    </submittedName>
</protein>
<sequence>MKCNDDLDKAPSTMLDCESDLTHHYDHPCLSSWEAQTTTSRGIVLLRIDSLKNDAPGFAAALVPMLQHGVTDLLRLRASKPRQMTLDQAPVTLFLKTILWIHLNCTTIDPTLGKEIARHGSHVQLVKLIRQDPSVLVLDEAEQDSIMELQEVSCRIAALGVFPEPWNPFTIEDLRHRLPLVFHAKPILSDFIGVKAGESVHVSVTNESRELAPQTVLIHQITDRQSAQEDVGFVTWPSAVTLSRWLVANPDILRGKSILEIGAGCGLTGLVAARIVVHEGLKQVEDPVQSSALREQLLPQGVLTLTDFNTRVLANLERNVELNGVSSVCKVHGLDFYQQSGQSHSWTDTRGNEQSQVDIILAADVICQPSDAIATANTIHDALCPHGQAFVVCADATHRFGVDSFQSECTRVGLTVSIVKIIMSNSDPDHTAANDYQATAGYVEGMKMTMFHVRKSLQ</sequence>